<dbReference type="OrthoDB" id="540766at2759"/>
<dbReference type="InterPro" id="IPR002645">
    <property type="entry name" value="STAS_dom"/>
</dbReference>
<feature type="transmembrane region" description="Helical" evidence="6">
    <location>
        <begin position="319"/>
        <end position="339"/>
    </location>
</feature>
<dbReference type="GO" id="GO:0016020">
    <property type="term" value="C:membrane"/>
    <property type="evidence" value="ECO:0007669"/>
    <property type="project" value="UniProtKB-SubCell"/>
</dbReference>
<dbReference type="CDD" id="cd07042">
    <property type="entry name" value="STAS_SulP_like_sulfate_transporter"/>
    <property type="match status" value="1"/>
</dbReference>
<feature type="transmembrane region" description="Helical" evidence="6">
    <location>
        <begin position="247"/>
        <end position="269"/>
    </location>
</feature>
<feature type="transmembrane region" description="Helical" evidence="6">
    <location>
        <begin position="110"/>
        <end position="131"/>
    </location>
</feature>
<dbReference type="Pfam" id="PF01740">
    <property type="entry name" value="STAS"/>
    <property type="match status" value="1"/>
</dbReference>
<feature type="domain" description="STAS" evidence="7">
    <location>
        <begin position="575"/>
        <end position="697"/>
    </location>
</feature>
<feature type="transmembrane region" description="Helical" evidence="6">
    <location>
        <begin position="213"/>
        <end position="235"/>
    </location>
</feature>
<feature type="transmembrane region" description="Helical" evidence="6">
    <location>
        <begin position="490"/>
        <end position="512"/>
    </location>
</feature>
<feature type="transmembrane region" description="Helical" evidence="6">
    <location>
        <begin position="463"/>
        <end position="483"/>
    </location>
</feature>
<evidence type="ECO:0000256" key="5">
    <source>
        <dbReference type="SAM" id="MobiDB-lite"/>
    </source>
</evidence>
<dbReference type="Gene3D" id="3.30.750.24">
    <property type="entry name" value="STAS domain"/>
    <property type="match status" value="1"/>
</dbReference>
<accession>A0A2P6V746</accession>
<dbReference type="GO" id="GO:0055085">
    <property type="term" value="P:transmembrane transport"/>
    <property type="evidence" value="ECO:0007669"/>
    <property type="project" value="InterPro"/>
</dbReference>
<evidence type="ECO:0000256" key="1">
    <source>
        <dbReference type="ARBA" id="ARBA00004141"/>
    </source>
</evidence>
<organism evidence="8 9">
    <name type="scientific">Micractinium conductrix</name>
    <dbReference type="NCBI Taxonomy" id="554055"/>
    <lineage>
        <taxon>Eukaryota</taxon>
        <taxon>Viridiplantae</taxon>
        <taxon>Chlorophyta</taxon>
        <taxon>core chlorophytes</taxon>
        <taxon>Trebouxiophyceae</taxon>
        <taxon>Chlorellales</taxon>
        <taxon>Chlorellaceae</taxon>
        <taxon>Chlorella clade</taxon>
        <taxon>Micractinium</taxon>
    </lineage>
</organism>
<feature type="transmembrane region" description="Helical" evidence="6">
    <location>
        <begin position="289"/>
        <end position="307"/>
    </location>
</feature>
<keyword evidence="9" id="KW-1185">Reference proteome</keyword>
<evidence type="ECO:0000313" key="9">
    <source>
        <dbReference type="Proteomes" id="UP000239649"/>
    </source>
</evidence>
<dbReference type="InterPro" id="IPR036513">
    <property type="entry name" value="STAS_dom_sf"/>
</dbReference>
<comment type="caution">
    <text evidence="8">The sequence shown here is derived from an EMBL/GenBank/DDBJ whole genome shotgun (WGS) entry which is preliminary data.</text>
</comment>
<dbReference type="PANTHER" id="PTHR11814">
    <property type="entry name" value="SULFATE TRANSPORTER"/>
    <property type="match status" value="1"/>
</dbReference>
<feature type="compositionally biased region" description="Polar residues" evidence="5">
    <location>
        <begin position="13"/>
        <end position="22"/>
    </location>
</feature>
<dbReference type="InterPro" id="IPR011547">
    <property type="entry name" value="SLC26A/SulP_dom"/>
</dbReference>
<sequence>MGTDRNSDAGDTAFTTDASTSEAGDMLGDMNGGSHGISTAVRRPTTPMKRVASRVPVDDVVDQPLLEQAKALLNDQKKQYKETTKDFGWYDWLGYFLPCFVWLREYNWRSWLLSDVAAGLSVGAMVIPQGMSYAKLAGLPQEYGLYGAFVPCIAYALLGSSRQLAVGPVAVTSIMLANGLAGVFPGREDDVSANMENPNKPKDPELQMMYNHAAVQVAFVAGCFYTGIGLLRMGWVTNFLSHAQVSGFMTGAAILIGLSQVKYILGISIPRADRIQEYLQLIFDNLWQFNWHEFVMGMSFIFLLLALKFVAGRYKRLSFLRALGPLSVCVLSIVLMNIFKWYNDYTGLLIPQKDGTTKKQPVIAQVGNIPKGLPDFTVSWWVPLYNVGKQMMLAVLICFIDICESISIAKALAQKNKYQLNATQELRGLGLANLAGAMFQCYTTTGSFSRSAVNNSVGAKTPLANFVTGIVVMLTLLVLTPIFTHMSSNVQGAIIIVGVLALLDYHEFIYLWKVNKLDWLVWNVAFLFTIFLGVEIGIIVSVCVSLLLVIYKIAFPRITTLGKLPGSSVYRSIKMYPNAEPCPGMLMLRIDAPIFFANIESIKEFVRAQVVTSKKRREELGDHIRFVVIDMSPVTDIDSSAMHFLDDFLDELAADGIELVLANPSQQVLLALKRSNMIRKIKEDNVHVNMSDAVEHAAAVLKHEQSGWAPQI</sequence>
<keyword evidence="4 6" id="KW-0472">Membrane</keyword>
<name>A0A2P6V746_9CHLO</name>
<reference evidence="8 9" key="1">
    <citation type="journal article" date="2018" name="Plant J.">
        <title>Genome sequences of Chlorella sorokiniana UTEX 1602 and Micractinium conductrix SAG 241.80: implications to maltose excretion by a green alga.</title>
        <authorList>
            <person name="Arriola M.B."/>
            <person name="Velmurugan N."/>
            <person name="Zhang Y."/>
            <person name="Plunkett M.H."/>
            <person name="Hondzo H."/>
            <person name="Barney B.M."/>
        </authorList>
    </citation>
    <scope>NUCLEOTIDE SEQUENCE [LARGE SCALE GENOMIC DNA]</scope>
    <source>
        <strain evidence="8 9">SAG 241.80</strain>
    </source>
</reference>
<dbReference type="SUPFAM" id="SSF52091">
    <property type="entry name" value="SpoIIaa-like"/>
    <property type="match status" value="1"/>
</dbReference>
<dbReference type="PROSITE" id="PS50801">
    <property type="entry name" value="STAS"/>
    <property type="match status" value="1"/>
</dbReference>
<evidence type="ECO:0000313" key="8">
    <source>
        <dbReference type="EMBL" id="PSC69898.1"/>
    </source>
</evidence>
<dbReference type="STRING" id="554055.A0A2P6V746"/>
<gene>
    <name evidence="8" type="ORF">C2E20_6585</name>
</gene>
<evidence type="ECO:0000256" key="4">
    <source>
        <dbReference type="ARBA" id="ARBA00023136"/>
    </source>
</evidence>
<keyword evidence="3 6" id="KW-1133">Transmembrane helix</keyword>
<feature type="transmembrane region" description="Helical" evidence="6">
    <location>
        <begin position="524"/>
        <end position="551"/>
    </location>
</feature>
<evidence type="ECO:0000259" key="7">
    <source>
        <dbReference type="PROSITE" id="PS50801"/>
    </source>
</evidence>
<protein>
    <submittedName>
        <fullName evidence="8">Sulfate transporter</fullName>
    </submittedName>
</protein>
<evidence type="ECO:0000256" key="2">
    <source>
        <dbReference type="ARBA" id="ARBA00022692"/>
    </source>
</evidence>
<dbReference type="NCBIfam" id="TIGR00815">
    <property type="entry name" value="sulP"/>
    <property type="match status" value="1"/>
</dbReference>
<proteinExistence type="predicted"/>
<dbReference type="AlphaFoldDB" id="A0A2P6V746"/>
<keyword evidence="2 6" id="KW-0812">Transmembrane</keyword>
<feature type="transmembrane region" description="Helical" evidence="6">
    <location>
        <begin position="391"/>
        <end position="413"/>
    </location>
</feature>
<feature type="transmembrane region" description="Helical" evidence="6">
    <location>
        <begin position="165"/>
        <end position="184"/>
    </location>
</feature>
<feature type="transmembrane region" description="Helical" evidence="6">
    <location>
        <begin position="143"/>
        <end position="158"/>
    </location>
</feature>
<dbReference type="Proteomes" id="UP000239649">
    <property type="component" value="Unassembled WGS sequence"/>
</dbReference>
<dbReference type="InterPro" id="IPR001902">
    <property type="entry name" value="SLC26A/SulP_fam"/>
</dbReference>
<evidence type="ECO:0000256" key="6">
    <source>
        <dbReference type="SAM" id="Phobius"/>
    </source>
</evidence>
<evidence type="ECO:0000256" key="3">
    <source>
        <dbReference type="ARBA" id="ARBA00022989"/>
    </source>
</evidence>
<dbReference type="Pfam" id="PF00916">
    <property type="entry name" value="Sulfate_transp"/>
    <property type="match status" value="1"/>
</dbReference>
<feature type="region of interest" description="Disordered" evidence="5">
    <location>
        <begin position="1"/>
        <end position="49"/>
    </location>
</feature>
<dbReference type="EMBL" id="LHPF02000023">
    <property type="protein sequence ID" value="PSC69898.1"/>
    <property type="molecule type" value="Genomic_DNA"/>
</dbReference>
<comment type="subcellular location">
    <subcellularLocation>
        <location evidence="1">Membrane</location>
        <topology evidence="1">Multi-pass membrane protein</topology>
    </subcellularLocation>
</comment>